<keyword evidence="1" id="KW-0596">Phosphopantetheine</keyword>
<organism evidence="5 6">
    <name type="scientific">Streptomyces californicus</name>
    <dbReference type="NCBI Taxonomy" id="67351"/>
    <lineage>
        <taxon>Bacteria</taxon>
        <taxon>Bacillati</taxon>
        <taxon>Actinomycetota</taxon>
        <taxon>Actinomycetes</taxon>
        <taxon>Kitasatosporales</taxon>
        <taxon>Streptomycetaceae</taxon>
        <taxon>Streptomyces</taxon>
    </lineage>
</organism>
<dbReference type="Pfam" id="PF00550">
    <property type="entry name" value="PP-binding"/>
    <property type="match status" value="1"/>
</dbReference>
<evidence type="ECO:0000259" key="4">
    <source>
        <dbReference type="SMART" id="SM00823"/>
    </source>
</evidence>
<feature type="region of interest" description="Disordered" evidence="3">
    <location>
        <begin position="566"/>
        <end position="619"/>
    </location>
</feature>
<dbReference type="Pfam" id="PF00501">
    <property type="entry name" value="AMP-binding"/>
    <property type="match status" value="2"/>
</dbReference>
<dbReference type="GO" id="GO:0017000">
    <property type="term" value="P:antibiotic biosynthetic process"/>
    <property type="evidence" value="ECO:0007669"/>
    <property type="project" value="UniProtKB-ARBA"/>
</dbReference>
<dbReference type="InterPro" id="IPR009081">
    <property type="entry name" value="PP-bd_ACP"/>
</dbReference>
<feature type="compositionally biased region" description="Low complexity" evidence="3">
    <location>
        <begin position="566"/>
        <end position="586"/>
    </location>
</feature>
<protein>
    <submittedName>
        <fullName evidence="5">Non-ribosomal peptide synthetase</fullName>
    </submittedName>
</protein>
<evidence type="ECO:0000313" key="6">
    <source>
        <dbReference type="Proteomes" id="UP000623926"/>
    </source>
</evidence>
<accession>A0ABD7DCV0</accession>
<dbReference type="InterPro" id="IPR036736">
    <property type="entry name" value="ACP-like_sf"/>
</dbReference>
<dbReference type="InterPro" id="IPR045851">
    <property type="entry name" value="AMP-bd_C_sf"/>
</dbReference>
<dbReference type="PROSITE" id="PS00012">
    <property type="entry name" value="PHOSPHOPANTETHEINE"/>
    <property type="match status" value="1"/>
</dbReference>
<keyword evidence="2" id="KW-0597">Phosphoprotein</keyword>
<dbReference type="InterPro" id="IPR020845">
    <property type="entry name" value="AMP-binding_CS"/>
</dbReference>
<dbReference type="SUPFAM" id="SSF56801">
    <property type="entry name" value="Acetyl-CoA synthetase-like"/>
    <property type="match status" value="1"/>
</dbReference>
<proteinExistence type="predicted"/>
<dbReference type="Gene3D" id="3.40.50.12780">
    <property type="entry name" value="N-terminal domain of ligase-like"/>
    <property type="match status" value="1"/>
</dbReference>
<dbReference type="InterPro" id="IPR042099">
    <property type="entry name" value="ANL_N_sf"/>
</dbReference>
<sequence length="619" mass="63289">MTCPSPGGEPERVDLLALCLGAAPRRDAPAADAAALRGTDGSTLSYRELADAITARAAELRSAGAGPGRLMRVDAERTPAAIVELLAVLAAGAAFVTLPAKAVPGPGVAEVLSGRGQLPADAAYVMTTSGSTGAPKDTVVTRAGLRHVFGGLRDAPQLGFPQGLVWAQFHPLTFGYSMCEVLGALAFGGELALVAREAPLTCAGMRDLVASARSGGRRTALCLTPSELSLLTARLREAGLGVPEFVLLSGEPAHRGQLAEFLALPGGERSVVVNTYAATETAGQITADRVTAAAVPAVMGGYVGHPLPGVRVTLLTAEGAPVPPDDPGTTGEVHVHGAGLAAGYLDPGQTADRFVRVGPQREAAFRTGDLGRWAEGGGLRIVGRGGRRLKVAGRWVALESVERALLAGGCVDEVFAAPSEIRLEGADPQECLQVTAVPRDASGVTAERIRGQVVAALGAPLTVRLVLVDALPRTRNGKVDTRTQAVTGPSAVAGGGLAAALVPSVWQEILGAGIPYTANLFEAGVDSLGVVTAAARLTRVFGRPVTPAFLLDHPRLDLQIAALSQGAGSPKAGPASRGAARRAALAGRRDRRRAARGITAAPSDSPMPTQSHQEEEPTS</sequence>
<dbReference type="GO" id="GO:0016874">
    <property type="term" value="F:ligase activity"/>
    <property type="evidence" value="ECO:0007669"/>
    <property type="project" value="UniProtKB-KW"/>
</dbReference>
<dbReference type="Proteomes" id="UP000623926">
    <property type="component" value="Plasmid unnamed3"/>
</dbReference>
<name>A0ABD7DCV0_9ACTN</name>
<dbReference type="PROSITE" id="PS00455">
    <property type="entry name" value="AMP_BINDING"/>
    <property type="match status" value="1"/>
</dbReference>
<dbReference type="SUPFAM" id="SSF47336">
    <property type="entry name" value="ACP-like"/>
    <property type="match status" value="1"/>
</dbReference>
<keyword evidence="5" id="KW-0614">Plasmid</keyword>
<reference evidence="5 6" key="1">
    <citation type="submission" date="2021-02" db="EMBL/GenBank/DDBJ databases">
        <title>FDA dAtabase for Regulatory Grade micrObial Sequences (FDA-ARGOS): Supporting development and validation of Infectious Disease Dx tests.</title>
        <authorList>
            <person name="Sproer C."/>
            <person name="Gronow S."/>
            <person name="Severitt S."/>
            <person name="Schroder I."/>
            <person name="Tallon L."/>
            <person name="Sadzewicz L."/>
            <person name="Zhao X."/>
            <person name="Boylan J."/>
            <person name="Ott S."/>
            <person name="Bowen H."/>
            <person name="Vavikolanu K."/>
            <person name="Mehta A."/>
            <person name="Aluvathingal J."/>
            <person name="Nadendla S."/>
            <person name="Lowell S."/>
            <person name="Myers T."/>
            <person name="Yan Y."/>
            <person name="Sichtig H."/>
        </authorList>
    </citation>
    <scope>NUCLEOTIDE SEQUENCE [LARGE SCALE GENOMIC DNA]</scope>
    <source>
        <strain evidence="5 6">FDAARGOS_1212</strain>
        <plasmid evidence="5 6">unnamed3</plasmid>
    </source>
</reference>
<dbReference type="PANTHER" id="PTHR45527:SF1">
    <property type="entry name" value="FATTY ACID SYNTHASE"/>
    <property type="match status" value="1"/>
</dbReference>
<gene>
    <name evidence="5" type="ORF">I6J42_33925</name>
</gene>
<dbReference type="SMART" id="SM00823">
    <property type="entry name" value="PKS_PP"/>
    <property type="match status" value="1"/>
</dbReference>
<dbReference type="EMBL" id="CP070247">
    <property type="protein sequence ID" value="QRV39091.1"/>
    <property type="molecule type" value="Genomic_DNA"/>
</dbReference>
<dbReference type="InterPro" id="IPR020806">
    <property type="entry name" value="PKS_PP-bd"/>
</dbReference>
<dbReference type="Gene3D" id="3.30.300.30">
    <property type="match status" value="1"/>
</dbReference>
<dbReference type="InterPro" id="IPR000873">
    <property type="entry name" value="AMP-dep_synth/lig_dom"/>
</dbReference>
<dbReference type="Gene3D" id="1.10.1200.10">
    <property type="entry name" value="ACP-like"/>
    <property type="match status" value="1"/>
</dbReference>
<evidence type="ECO:0000313" key="5">
    <source>
        <dbReference type="EMBL" id="QRV39091.1"/>
    </source>
</evidence>
<dbReference type="Gene3D" id="3.40.50.980">
    <property type="match status" value="2"/>
</dbReference>
<dbReference type="RefSeq" id="WP_205030125.1">
    <property type="nucleotide sequence ID" value="NZ_CP070247.1"/>
</dbReference>
<dbReference type="PANTHER" id="PTHR45527">
    <property type="entry name" value="NONRIBOSOMAL PEPTIDE SYNTHETASE"/>
    <property type="match status" value="1"/>
</dbReference>
<dbReference type="InterPro" id="IPR006162">
    <property type="entry name" value="Ppantetheine_attach_site"/>
</dbReference>
<geneLocation type="plasmid" evidence="5 6">
    <name>unnamed3</name>
</geneLocation>
<dbReference type="AlphaFoldDB" id="A0ABD7DCV0"/>
<evidence type="ECO:0000256" key="2">
    <source>
        <dbReference type="ARBA" id="ARBA00022553"/>
    </source>
</evidence>
<feature type="domain" description="Polyketide synthase-like phosphopantetheine-binding" evidence="4">
    <location>
        <begin position="499"/>
        <end position="567"/>
    </location>
</feature>
<evidence type="ECO:0000256" key="1">
    <source>
        <dbReference type="ARBA" id="ARBA00022450"/>
    </source>
</evidence>
<evidence type="ECO:0000256" key="3">
    <source>
        <dbReference type="SAM" id="MobiDB-lite"/>
    </source>
</evidence>